<sequence>MSCRQKAPGSTQDTLERLHLQSGPGTPWGPAGGAGGGGRGEDGLELPSWDATQTLVAVGFLEVLARSSCQPMDQLVGLEQEFPWEVEYLYRPSSVLVRRCSGCCGDEGCDSPLCPQVMRILPTVAKVELVFIEHQACECRKKEQAVKTSNPACRACAALICRTVHGHSMAYRQRVKS</sequence>
<dbReference type="AlphaFoldDB" id="A0A8C6LIA4"/>
<dbReference type="GeneTree" id="ENSGT00940000175612"/>
<dbReference type="GO" id="GO:0016020">
    <property type="term" value="C:membrane"/>
    <property type="evidence" value="ECO:0007669"/>
    <property type="project" value="InterPro"/>
</dbReference>
<organism evidence="6 7">
    <name type="scientific">Nothobranchius furzeri</name>
    <name type="common">Turquoise killifish</name>
    <dbReference type="NCBI Taxonomy" id="105023"/>
    <lineage>
        <taxon>Eukaryota</taxon>
        <taxon>Metazoa</taxon>
        <taxon>Chordata</taxon>
        <taxon>Craniata</taxon>
        <taxon>Vertebrata</taxon>
        <taxon>Euteleostomi</taxon>
        <taxon>Actinopterygii</taxon>
        <taxon>Neopterygii</taxon>
        <taxon>Teleostei</taxon>
        <taxon>Neoteleostei</taxon>
        <taxon>Acanthomorphata</taxon>
        <taxon>Ovalentaria</taxon>
        <taxon>Atherinomorphae</taxon>
        <taxon>Cyprinodontiformes</taxon>
        <taxon>Nothobranchiidae</taxon>
        <taxon>Nothobranchius</taxon>
    </lineage>
</organism>
<dbReference type="Gene3D" id="2.10.90.10">
    <property type="entry name" value="Cystine-knot cytokines"/>
    <property type="match status" value="1"/>
</dbReference>
<dbReference type="SMART" id="SM00141">
    <property type="entry name" value="PDGF"/>
    <property type="match status" value="1"/>
</dbReference>
<dbReference type="GO" id="GO:0038084">
    <property type="term" value="P:vascular endothelial growth factor signaling pathway"/>
    <property type="evidence" value="ECO:0007669"/>
    <property type="project" value="TreeGrafter"/>
</dbReference>
<evidence type="ECO:0000313" key="6">
    <source>
        <dbReference type="Ensembl" id="ENSNFUP00015021631.1"/>
    </source>
</evidence>
<comment type="similarity">
    <text evidence="3">Belongs to the PDGF/VEGF growth factor family.</text>
</comment>
<name>A0A8C6LIA4_NOTFU</name>
<dbReference type="Ensembl" id="ENSNFUT00015022641.1">
    <property type="protein sequence ID" value="ENSNFUP00015021631.1"/>
    <property type="gene ID" value="ENSNFUG00015010502.1"/>
</dbReference>
<keyword evidence="2" id="KW-1015">Disulfide bond</keyword>
<evidence type="ECO:0000259" key="5">
    <source>
        <dbReference type="PROSITE" id="PS50278"/>
    </source>
</evidence>
<accession>A0A8C6LIA4</accession>
<evidence type="ECO:0000256" key="2">
    <source>
        <dbReference type="ARBA" id="ARBA00023157"/>
    </source>
</evidence>
<proteinExistence type="inferred from homology"/>
<protein>
    <recommendedName>
        <fullName evidence="5">Platelet-derived growth factor (PDGF) family profile domain-containing protein</fullName>
    </recommendedName>
</protein>
<dbReference type="PANTHER" id="PTHR12025:SF15">
    <property type="entry name" value="VASCULAR ENDOTHELIAL GROWTH FACTOR C-LIKE ISOFORM X1"/>
    <property type="match status" value="1"/>
</dbReference>
<evidence type="ECO:0000256" key="1">
    <source>
        <dbReference type="ARBA" id="ARBA00023030"/>
    </source>
</evidence>
<dbReference type="GO" id="GO:0005172">
    <property type="term" value="F:vascular endothelial growth factor receptor binding"/>
    <property type="evidence" value="ECO:0007669"/>
    <property type="project" value="TreeGrafter"/>
</dbReference>
<reference evidence="6" key="1">
    <citation type="submission" date="2014-08" db="EMBL/GenBank/DDBJ databases">
        <authorList>
            <person name="Senf B."/>
            <person name="Petzold A."/>
            <person name="Downie B.R."/>
            <person name="Koch P."/>
            <person name="Platzer M."/>
        </authorList>
    </citation>
    <scope>NUCLEOTIDE SEQUENCE [LARGE SCALE GENOMIC DNA]</scope>
    <source>
        <strain evidence="6">GRZ</strain>
    </source>
</reference>
<dbReference type="Proteomes" id="UP000694548">
    <property type="component" value="Chromosome sgr04"/>
</dbReference>
<feature type="domain" description="Platelet-derived growth factor (PDGF) family profile" evidence="5">
    <location>
        <begin position="56"/>
        <end position="144"/>
    </location>
</feature>
<evidence type="ECO:0000313" key="7">
    <source>
        <dbReference type="Proteomes" id="UP000694548"/>
    </source>
</evidence>
<dbReference type="GO" id="GO:0001938">
    <property type="term" value="P:positive regulation of endothelial cell proliferation"/>
    <property type="evidence" value="ECO:0007669"/>
    <property type="project" value="TreeGrafter"/>
</dbReference>
<evidence type="ECO:0000256" key="4">
    <source>
        <dbReference type="SAM" id="MobiDB-lite"/>
    </source>
</evidence>
<dbReference type="GO" id="GO:0002040">
    <property type="term" value="P:sprouting angiogenesis"/>
    <property type="evidence" value="ECO:0007669"/>
    <property type="project" value="TreeGrafter"/>
</dbReference>
<dbReference type="SUPFAM" id="SSF57501">
    <property type="entry name" value="Cystine-knot cytokines"/>
    <property type="match status" value="1"/>
</dbReference>
<evidence type="ECO:0000256" key="3">
    <source>
        <dbReference type="RuleBase" id="RU003818"/>
    </source>
</evidence>
<dbReference type="InterPro" id="IPR000072">
    <property type="entry name" value="PDGF/VEGF_dom"/>
</dbReference>
<dbReference type="GO" id="GO:0045766">
    <property type="term" value="P:positive regulation of angiogenesis"/>
    <property type="evidence" value="ECO:0007669"/>
    <property type="project" value="TreeGrafter"/>
</dbReference>
<dbReference type="GO" id="GO:0050930">
    <property type="term" value="P:induction of positive chemotaxis"/>
    <property type="evidence" value="ECO:0007669"/>
    <property type="project" value="TreeGrafter"/>
</dbReference>
<dbReference type="GO" id="GO:0008083">
    <property type="term" value="F:growth factor activity"/>
    <property type="evidence" value="ECO:0007669"/>
    <property type="project" value="UniProtKB-KW"/>
</dbReference>
<reference evidence="6" key="3">
    <citation type="submission" date="2025-09" db="UniProtKB">
        <authorList>
            <consortium name="Ensembl"/>
        </authorList>
    </citation>
    <scope>IDENTIFICATION</scope>
</reference>
<dbReference type="GO" id="GO:0005615">
    <property type="term" value="C:extracellular space"/>
    <property type="evidence" value="ECO:0007669"/>
    <property type="project" value="TreeGrafter"/>
</dbReference>
<dbReference type="InterPro" id="IPR029034">
    <property type="entry name" value="Cystine-knot_cytokine"/>
</dbReference>
<dbReference type="GO" id="GO:0048010">
    <property type="term" value="P:vascular endothelial growth factor receptor signaling pathway"/>
    <property type="evidence" value="ECO:0007669"/>
    <property type="project" value="TreeGrafter"/>
</dbReference>
<dbReference type="InterPro" id="IPR050507">
    <property type="entry name" value="PDGF/VEGF_growth_factor"/>
</dbReference>
<dbReference type="GO" id="GO:0001666">
    <property type="term" value="P:response to hypoxia"/>
    <property type="evidence" value="ECO:0007669"/>
    <property type="project" value="TreeGrafter"/>
</dbReference>
<reference evidence="6" key="2">
    <citation type="submission" date="2025-08" db="UniProtKB">
        <authorList>
            <consortium name="Ensembl"/>
        </authorList>
    </citation>
    <scope>IDENTIFICATION</scope>
</reference>
<feature type="region of interest" description="Disordered" evidence="4">
    <location>
        <begin position="19"/>
        <end position="46"/>
    </location>
</feature>
<dbReference type="PANTHER" id="PTHR12025">
    <property type="entry name" value="VASCULAR ENDOTHELIAL GROWTH FACTOR"/>
    <property type="match status" value="1"/>
</dbReference>
<dbReference type="GO" id="GO:0042056">
    <property type="term" value="F:chemoattractant activity"/>
    <property type="evidence" value="ECO:0007669"/>
    <property type="project" value="TreeGrafter"/>
</dbReference>
<keyword evidence="7" id="KW-1185">Reference proteome</keyword>
<dbReference type="Pfam" id="PF00341">
    <property type="entry name" value="PDGF"/>
    <property type="match status" value="1"/>
</dbReference>
<keyword evidence="1 3" id="KW-0339">Growth factor</keyword>
<dbReference type="PROSITE" id="PS50278">
    <property type="entry name" value="PDGF_2"/>
    <property type="match status" value="1"/>
</dbReference>
<dbReference type="GO" id="GO:0060754">
    <property type="term" value="P:positive regulation of mast cell chemotaxis"/>
    <property type="evidence" value="ECO:0007669"/>
    <property type="project" value="TreeGrafter"/>
</dbReference>